<proteinExistence type="predicted"/>
<evidence type="ECO:0000313" key="1">
    <source>
        <dbReference type="EMBL" id="OIT06471.1"/>
    </source>
</evidence>
<name>A0A1J6J9G1_NICAT</name>
<dbReference type="AlphaFoldDB" id="A0A1J6J9G1"/>
<protein>
    <submittedName>
        <fullName evidence="1">Uncharacterized protein</fullName>
    </submittedName>
</protein>
<dbReference type="EMBL" id="MJEQ01037184">
    <property type="protein sequence ID" value="OIT06471.1"/>
    <property type="molecule type" value="Genomic_DNA"/>
</dbReference>
<gene>
    <name evidence="1" type="ORF">A4A49_07269</name>
</gene>
<dbReference type="Proteomes" id="UP000187609">
    <property type="component" value="Unassembled WGS sequence"/>
</dbReference>
<reference evidence="1" key="1">
    <citation type="submission" date="2016-11" db="EMBL/GenBank/DDBJ databases">
        <title>The genome of Nicotiana attenuata.</title>
        <authorList>
            <person name="Xu S."/>
            <person name="Brockmoeller T."/>
            <person name="Gaquerel E."/>
            <person name="Navarro A."/>
            <person name="Kuhl H."/>
            <person name="Gase K."/>
            <person name="Ling Z."/>
            <person name="Zhou W."/>
            <person name="Kreitzer C."/>
            <person name="Stanke M."/>
            <person name="Tang H."/>
            <person name="Lyons E."/>
            <person name="Pandey P."/>
            <person name="Pandey S.P."/>
            <person name="Timmermann B."/>
            <person name="Baldwin I.T."/>
        </authorList>
    </citation>
    <scope>NUCLEOTIDE SEQUENCE [LARGE SCALE GENOMIC DNA]</scope>
    <source>
        <strain evidence="1">UT</strain>
    </source>
</reference>
<organism evidence="1 2">
    <name type="scientific">Nicotiana attenuata</name>
    <name type="common">Coyote tobacco</name>
    <dbReference type="NCBI Taxonomy" id="49451"/>
    <lineage>
        <taxon>Eukaryota</taxon>
        <taxon>Viridiplantae</taxon>
        <taxon>Streptophyta</taxon>
        <taxon>Embryophyta</taxon>
        <taxon>Tracheophyta</taxon>
        <taxon>Spermatophyta</taxon>
        <taxon>Magnoliopsida</taxon>
        <taxon>eudicotyledons</taxon>
        <taxon>Gunneridae</taxon>
        <taxon>Pentapetalae</taxon>
        <taxon>asterids</taxon>
        <taxon>lamiids</taxon>
        <taxon>Solanales</taxon>
        <taxon>Solanaceae</taxon>
        <taxon>Nicotianoideae</taxon>
        <taxon>Nicotianeae</taxon>
        <taxon>Nicotiana</taxon>
    </lineage>
</organism>
<keyword evidence="2" id="KW-1185">Reference proteome</keyword>
<evidence type="ECO:0000313" key="2">
    <source>
        <dbReference type="Proteomes" id="UP000187609"/>
    </source>
</evidence>
<accession>A0A1J6J9G1</accession>
<comment type="caution">
    <text evidence="1">The sequence shown here is derived from an EMBL/GenBank/DDBJ whole genome shotgun (WGS) entry which is preliminary data.</text>
</comment>
<dbReference type="Gramene" id="OIT06471">
    <property type="protein sequence ID" value="OIT06471"/>
    <property type="gene ID" value="A4A49_07269"/>
</dbReference>
<sequence length="88" mass="10786">MMENLLLLRDPESYMKNIRRYYNNKHRLNLILNSVKHIIKPREEKRKEEYMVLDLKQNATTGRIFMTLLDLMLHHQQHLQMLNHRESG</sequence>